<dbReference type="Gene3D" id="2.70.150.10">
    <property type="entry name" value="Calcium-transporting ATPase, cytoplasmic transduction domain A"/>
    <property type="match status" value="1"/>
</dbReference>
<gene>
    <name evidence="3" type="ORF">SLITO_v1c06700</name>
</gene>
<organism evidence="3 4">
    <name type="scientific">Spiroplasma litorale</name>
    <dbReference type="NCBI Taxonomy" id="216942"/>
    <lineage>
        <taxon>Bacteria</taxon>
        <taxon>Bacillati</taxon>
        <taxon>Mycoplasmatota</taxon>
        <taxon>Mollicutes</taxon>
        <taxon>Entomoplasmatales</taxon>
        <taxon>Spiroplasmataceae</taxon>
        <taxon>Spiroplasma</taxon>
    </lineage>
</organism>
<dbReference type="SUPFAM" id="SSF81665">
    <property type="entry name" value="Calcium ATPase, transmembrane domain M"/>
    <property type="match status" value="1"/>
</dbReference>
<dbReference type="Proteomes" id="UP000067476">
    <property type="component" value="Chromosome"/>
</dbReference>
<proteinExistence type="predicted"/>
<name>A0A0K1W2J2_9MOLU</name>
<accession>A0A0K1W2J2</accession>
<protein>
    <recommendedName>
        <fullName evidence="2">Cation-transporting P-type ATPase N-terminal domain-containing protein</fullName>
    </recommendedName>
</protein>
<dbReference type="Pfam" id="PF00690">
    <property type="entry name" value="Cation_ATPase_N"/>
    <property type="match status" value="1"/>
</dbReference>
<evidence type="ECO:0000313" key="3">
    <source>
        <dbReference type="EMBL" id="AKX34297.1"/>
    </source>
</evidence>
<dbReference type="RefSeq" id="WP_075058394.1">
    <property type="nucleotide sequence ID" value="NZ_CP012357.1"/>
</dbReference>
<evidence type="ECO:0000259" key="2">
    <source>
        <dbReference type="SMART" id="SM00831"/>
    </source>
</evidence>
<keyword evidence="1" id="KW-1133">Transmembrane helix</keyword>
<dbReference type="AlphaFoldDB" id="A0A0K1W2J2"/>
<dbReference type="OrthoDB" id="10010110at2"/>
<dbReference type="PANTHER" id="PTHR42861">
    <property type="entry name" value="CALCIUM-TRANSPORTING ATPASE"/>
    <property type="match status" value="1"/>
</dbReference>
<reference evidence="3 4" key="1">
    <citation type="journal article" date="2015" name="Genome Announc.">
        <title>Complete Genome Sequence of Spiroplasma litorale TN-1T (DSM 21781), a Bacterium Isolated from a Green-Eyed Horsefly (Tabanus nigrovittatus).</title>
        <authorList>
            <person name="Lo W.S."/>
            <person name="Lai Y.C."/>
            <person name="Lien Y.W."/>
            <person name="Wang T.H."/>
            <person name="Kuo C.H."/>
        </authorList>
    </citation>
    <scope>NUCLEOTIDE SEQUENCE [LARGE SCALE GENOMIC DNA]</scope>
    <source>
        <strain evidence="3 4">TN-1</strain>
    </source>
</reference>
<keyword evidence="1" id="KW-0812">Transmembrane</keyword>
<dbReference type="InterPro" id="IPR023298">
    <property type="entry name" value="ATPase_P-typ_TM_dom_sf"/>
</dbReference>
<dbReference type="SMART" id="SM00831">
    <property type="entry name" value="Cation_ATPase_N"/>
    <property type="match status" value="1"/>
</dbReference>
<sequence length="120" mass="13497">MEEKIILEDGSEWYQLSNDSIYNKLEVDPNKGLNNNEVEKRREIYGKNILPSSKKPSIFLIFLKTFLDPLSLIMIVAGLLSLTILLIVNELAAPDIVGLIIIFLIVIINSIIATIQEVKS</sequence>
<keyword evidence="1" id="KW-0472">Membrane</keyword>
<evidence type="ECO:0000256" key="1">
    <source>
        <dbReference type="SAM" id="Phobius"/>
    </source>
</evidence>
<dbReference type="Gene3D" id="1.20.1110.10">
    <property type="entry name" value="Calcium-transporting ATPase, transmembrane domain"/>
    <property type="match status" value="1"/>
</dbReference>
<feature type="domain" description="Cation-transporting P-type ATPase N-terminal" evidence="2">
    <location>
        <begin position="12"/>
        <end position="86"/>
    </location>
</feature>
<feature type="transmembrane region" description="Helical" evidence="1">
    <location>
        <begin position="96"/>
        <end position="115"/>
    </location>
</feature>
<keyword evidence="4" id="KW-1185">Reference proteome</keyword>
<evidence type="ECO:0000313" key="4">
    <source>
        <dbReference type="Proteomes" id="UP000067476"/>
    </source>
</evidence>
<feature type="transmembrane region" description="Helical" evidence="1">
    <location>
        <begin position="58"/>
        <end position="84"/>
    </location>
</feature>
<dbReference type="KEGG" id="sll:SLITO_v1c06700"/>
<dbReference type="PATRIC" id="fig|216942.3.peg.680"/>
<dbReference type="InterPro" id="IPR004014">
    <property type="entry name" value="ATPase_P-typ_cation-transptr_N"/>
</dbReference>
<dbReference type="STRING" id="216942.SLITO_v1c06700"/>
<dbReference type="EMBL" id="CP012357">
    <property type="protein sequence ID" value="AKX34297.1"/>
    <property type="molecule type" value="Genomic_DNA"/>
</dbReference>